<evidence type="ECO:0000313" key="1">
    <source>
        <dbReference type="EMBL" id="KKL11702.1"/>
    </source>
</evidence>
<reference evidence="1" key="1">
    <citation type="journal article" date="2015" name="Nature">
        <title>Complex archaea that bridge the gap between prokaryotes and eukaryotes.</title>
        <authorList>
            <person name="Spang A."/>
            <person name="Saw J.H."/>
            <person name="Jorgensen S.L."/>
            <person name="Zaremba-Niedzwiedzka K."/>
            <person name="Martijn J."/>
            <person name="Lind A.E."/>
            <person name="van Eijk R."/>
            <person name="Schleper C."/>
            <person name="Guy L."/>
            <person name="Ettema T.J."/>
        </authorList>
    </citation>
    <scope>NUCLEOTIDE SEQUENCE</scope>
</reference>
<organism evidence="1">
    <name type="scientific">marine sediment metagenome</name>
    <dbReference type="NCBI Taxonomy" id="412755"/>
    <lineage>
        <taxon>unclassified sequences</taxon>
        <taxon>metagenomes</taxon>
        <taxon>ecological metagenomes</taxon>
    </lineage>
</organism>
<protein>
    <submittedName>
        <fullName evidence="1">Uncharacterized protein</fullName>
    </submittedName>
</protein>
<feature type="non-terminal residue" evidence="1">
    <location>
        <position position="1"/>
    </location>
</feature>
<dbReference type="AlphaFoldDB" id="A0A0F9BD09"/>
<sequence>FLDWSAITTGLVAELTEVRAEADIERAALAVRIVRLEEALAA</sequence>
<accession>A0A0F9BD09</accession>
<name>A0A0F9BD09_9ZZZZ</name>
<proteinExistence type="predicted"/>
<dbReference type="EMBL" id="LAZR01041546">
    <property type="protein sequence ID" value="KKL11702.1"/>
    <property type="molecule type" value="Genomic_DNA"/>
</dbReference>
<gene>
    <name evidence="1" type="ORF">LCGC14_2543100</name>
</gene>
<comment type="caution">
    <text evidence="1">The sequence shown here is derived from an EMBL/GenBank/DDBJ whole genome shotgun (WGS) entry which is preliminary data.</text>
</comment>